<dbReference type="EnsemblMetazoa" id="tetur33g00570.1">
    <property type="protein sequence ID" value="tetur33g00570.1"/>
    <property type="gene ID" value="tetur33g00570"/>
</dbReference>
<accession>T1L2D9</accession>
<dbReference type="AlphaFoldDB" id="T1L2D9"/>
<organism evidence="1 2">
    <name type="scientific">Tetranychus urticae</name>
    <name type="common">Two-spotted spider mite</name>
    <dbReference type="NCBI Taxonomy" id="32264"/>
    <lineage>
        <taxon>Eukaryota</taxon>
        <taxon>Metazoa</taxon>
        <taxon>Ecdysozoa</taxon>
        <taxon>Arthropoda</taxon>
        <taxon>Chelicerata</taxon>
        <taxon>Arachnida</taxon>
        <taxon>Acari</taxon>
        <taxon>Acariformes</taxon>
        <taxon>Trombidiformes</taxon>
        <taxon>Prostigmata</taxon>
        <taxon>Eleutherengona</taxon>
        <taxon>Raphignathae</taxon>
        <taxon>Tetranychoidea</taxon>
        <taxon>Tetranychidae</taxon>
        <taxon>Tetranychus</taxon>
    </lineage>
</organism>
<sequence length="71" mass="8248">MRQRPLELKRLSAKLKDGMDNRGMANEINVAVILFIINEKNNFKQNSVDVHLNICNLYGLEKYGRLIFKPT</sequence>
<dbReference type="HOGENOM" id="CLU_2743311_0_0_1"/>
<evidence type="ECO:0000313" key="2">
    <source>
        <dbReference type="Proteomes" id="UP000015104"/>
    </source>
</evidence>
<reference evidence="2" key="1">
    <citation type="submission" date="2011-08" db="EMBL/GenBank/DDBJ databases">
        <authorList>
            <person name="Rombauts S."/>
        </authorList>
    </citation>
    <scope>NUCLEOTIDE SEQUENCE</scope>
    <source>
        <strain evidence="2">London</strain>
    </source>
</reference>
<reference evidence="1" key="2">
    <citation type="submission" date="2015-06" db="UniProtKB">
        <authorList>
            <consortium name="EnsemblMetazoa"/>
        </authorList>
    </citation>
    <scope>IDENTIFICATION</scope>
</reference>
<evidence type="ECO:0000313" key="1">
    <source>
        <dbReference type="EnsemblMetazoa" id="tetur33g00570.1"/>
    </source>
</evidence>
<keyword evidence="2" id="KW-1185">Reference proteome</keyword>
<dbReference type="EMBL" id="CAEY01000945">
    <property type="status" value="NOT_ANNOTATED_CDS"/>
    <property type="molecule type" value="Genomic_DNA"/>
</dbReference>
<protein>
    <submittedName>
        <fullName evidence="1">Uncharacterized protein</fullName>
    </submittedName>
</protein>
<dbReference type="Proteomes" id="UP000015104">
    <property type="component" value="Unassembled WGS sequence"/>
</dbReference>
<name>T1L2D9_TETUR</name>
<proteinExistence type="predicted"/>